<name>A0AAE1NLE5_9EUCA</name>
<dbReference type="AlphaFoldDB" id="A0AAE1NLE5"/>
<protein>
    <recommendedName>
        <fullName evidence="1">DNA-directed RNA polymerase</fullName>
        <ecNumber evidence="1">2.7.7.6</ecNumber>
    </recommendedName>
</protein>
<keyword evidence="4" id="KW-0548">Nucleotidyltransferase</keyword>
<feature type="domain" description="RNA polymerase alpha subunit" evidence="6">
    <location>
        <begin position="35"/>
        <end position="122"/>
    </location>
</feature>
<dbReference type="PANTHER" id="PTHR19376:SF32">
    <property type="entry name" value="DNA-DIRECTED RNA POLYMERASE III SUBUNIT RPC1"/>
    <property type="match status" value="1"/>
</dbReference>
<evidence type="ECO:0000256" key="4">
    <source>
        <dbReference type="ARBA" id="ARBA00022695"/>
    </source>
</evidence>
<dbReference type="GO" id="GO:0003899">
    <property type="term" value="F:DNA-directed RNA polymerase activity"/>
    <property type="evidence" value="ECO:0007669"/>
    <property type="project" value="UniProtKB-EC"/>
</dbReference>
<dbReference type="Gene3D" id="2.40.40.20">
    <property type="match status" value="1"/>
</dbReference>
<keyword evidence="3" id="KW-0808">Transferase</keyword>
<gene>
    <name evidence="7" type="ORF">Pmani_035924</name>
</gene>
<keyword evidence="8" id="KW-1185">Reference proteome</keyword>
<organism evidence="7 8">
    <name type="scientific">Petrolisthes manimaculis</name>
    <dbReference type="NCBI Taxonomy" id="1843537"/>
    <lineage>
        <taxon>Eukaryota</taxon>
        <taxon>Metazoa</taxon>
        <taxon>Ecdysozoa</taxon>
        <taxon>Arthropoda</taxon>
        <taxon>Crustacea</taxon>
        <taxon>Multicrustacea</taxon>
        <taxon>Malacostraca</taxon>
        <taxon>Eumalacostraca</taxon>
        <taxon>Eucarida</taxon>
        <taxon>Decapoda</taxon>
        <taxon>Pleocyemata</taxon>
        <taxon>Anomura</taxon>
        <taxon>Galatheoidea</taxon>
        <taxon>Porcellanidae</taxon>
        <taxon>Petrolisthes</taxon>
    </lineage>
</organism>
<dbReference type="InterPro" id="IPR000722">
    <property type="entry name" value="RNA_pol_asu"/>
</dbReference>
<dbReference type="GO" id="GO:0006351">
    <property type="term" value="P:DNA-templated transcription"/>
    <property type="evidence" value="ECO:0007669"/>
    <property type="project" value="InterPro"/>
</dbReference>
<sequence>MRHLQELVERFPHFPCITAVTRDKRLYRLGQMNKQTNNNNNNHNHNKHHFKLQNGDLVRRYLNDGDEVMVNRQPTLAKTNILFHVVRIIRDTKSISLNISMTENFAADCDGDEMNIFVPHTNDLSSILATAQRSVIFNKNGKVATKLK</sequence>
<dbReference type="Pfam" id="PF00623">
    <property type="entry name" value="RNA_pol_Rpb1_2"/>
    <property type="match status" value="1"/>
</dbReference>
<dbReference type="GO" id="GO:0003677">
    <property type="term" value="F:DNA binding"/>
    <property type="evidence" value="ECO:0007669"/>
    <property type="project" value="InterPro"/>
</dbReference>
<evidence type="ECO:0000313" key="8">
    <source>
        <dbReference type="Proteomes" id="UP001292094"/>
    </source>
</evidence>
<dbReference type="Gene3D" id="3.30.1490.180">
    <property type="entry name" value="RNA polymerase ii"/>
    <property type="match status" value="1"/>
</dbReference>
<dbReference type="SUPFAM" id="SSF64484">
    <property type="entry name" value="beta and beta-prime subunits of DNA dependent RNA-polymerase"/>
    <property type="match status" value="1"/>
</dbReference>
<evidence type="ECO:0000256" key="2">
    <source>
        <dbReference type="ARBA" id="ARBA00022478"/>
    </source>
</evidence>
<dbReference type="InterPro" id="IPR045867">
    <property type="entry name" value="DNA-dir_RpoC_beta_prime"/>
</dbReference>
<evidence type="ECO:0000256" key="1">
    <source>
        <dbReference type="ARBA" id="ARBA00012418"/>
    </source>
</evidence>
<evidence type="ECO:0000259" key="6">
    <source>
        <dbReference type="Pfam" id="PF00623"/>
    </source>
</evidence>
<evidence type="ECO:0000313" key="7">
    <source>
        <dbReference type="EMBL" id="KAK4291239.1"/>
    </source>
</evidence>
<keyword evidence="5" id="KW-0804">Transcription</keyword>
<dbReference type="GO" id="GO:0000428">
    <property type="term" value="C:DNA-directed RNA polymerase complex"/>
    <property type="evidence" value="ECO:0007669"/>
    <property type="project" value="UniProtKB-KW"/>
</dbReference>
<evidence type="ECO:0000256" key="5">
    <source>
        <dbReference type="ARBA" id="ARBA00023163"/>
    </source>
</evidence>
<dbReference type="PANTHER" id="PTHR19376">
    <property type="entry name" value="DNA-DIRECTED RNA POLYMERASE"/>
    <property type="match status" value="1"/>
</dbReference>
<keyword evidence="2" id="KW-0240">DNA-directed RNA polymerase</keyword>
<reference evidence="7" key="1">
    <citation type="submission" date="2023-11" db="EMBL/GenBank/DDBJ databases">
        <title>Genome assemblies of two species of porcelain crab, Petrolisthes cinctipes and Petrolisthes manimaculis (Anomura: Porcellanidae).</title>
        <authorList>
            <person name="Angst P."/>
        </authorList>
    </citation>
    <scope>NUCLEOTIDE SEQUENCE</scope>
    <source>
        <strain evidence="7">PB745_02</strain>
        <tissue evidence="7">Gill</tissue>
    </source>
</reference>
<proteinExistence type="predicted"/>
<evidence type="ECO:0000256" key="3">
    <source>
        <dbReference type="ARBA" id="ARBA00022679"/>
    </source>
</evidence>
<comment type="caution">
    <text evidence="7">The sequence shown here is derived from an EMBL/GenBank/DDBJ whole genome shotgun (WGS) entry which is preliminary data.</text>
</comment>
<accession>A0AAE1NLE5</accession>
<dbReference type="EMBL" id="JAWZYT010005213">
    <property type="protein sequence ID" value="KAK4291239.1"/>
    <property type="molecule type" value="Genomic_DNA"/>
</dbReference>
<dbReference type="Proteomes" id="UP001292094">
    <property type="component" value="Unassembled WGS sequence"/>
</dbReference>
<dbReference type="EC" id="2.7.7.6" evidence="1"/>